<dbReference type="SUPFAM" id="SSF48239">
    <property type="entry name" value="Terpenoid cyclases/Protein prenyltransferases"/>
    <property type="match status" value="1"/>
</dbReference>
<evidence type="ECO:0000256" key="3">
    <source>
        <dbReference type="ARBA" id="ARBA00022737"/>
    </source>
</evidence>
<keyword evidence="6 7" id="KW-1015">Disulfide bond</keyword>
<comment type="subcellular location">
    <subcellularLocation>
        <location evidence="1">Membrane</location>
        <topology evidence="1">Single-pass membrane protein</topology>
    </subcellularLocation>
</comment>
<gene>
    <name evidence="9" type="ORF">AVEN_62733_1</name>
</gene>
<feature type="disulfide bond" evidence="7">
    <location>
        <begin position="25"/>
        <end position="43"/>
    </location>
</feature>
<evidence type="ECO:0000256" key="4">
    <source>
        <dbReference type="ARBA" id="ARBA00022989"/>
    </source>
</evidence>
<comment type="caution">
    <text evidence="7">Lacks conserved residue(s) required for the propagation of feature annotation.</text>
</comment>
<name>A0A4Y2ILT4_ARAVE</name>
<proteinExistence type="predicted"/>
<dbReference type="Gene3D" id="1.50.10.20">
    <property type="match status" value="1"/>
</dbReference>
<feature type="disulfide bond" evidence="7">
    <location>
        <begin position="84"/>
        <end position="99"/>
    </location>
</feature>
<feature type="disulfide bond" evidence="7">
    <location>
        <begin position="72"/>
        <end position="90"/>
    </location>
</feature>
<dbReference type="OrthoDB" id="6343110at2759"/>
<keyword evidence="4" id="KW-1133">Transmembrane helix</keyword>
<reference evidence="9 10" key="1">
    <citation type="journal article" date="2019" name="Sci. Rep.">
        <title>Orb-weaving spider Araneus ventricosus genome elucidates the spidroin gene catalogue.</title>
        <authorList>
            <person name="Kono N."/>
            <person name="Nakamura H."/>
            <person name="Ohtoshi R."/>
            <person name="Moran D.A.P."/>
            <person name="Shinohara A."/>
            <person name="Yoshida Y."/>
            <person name="Fujiwara M."/>
            <person name="Mori M."/>
            <person name="Tomita M."/>
            <person name="Arakawa K."/>
        </authorList>
    </citation>
    <scope>NUCLEOTIDE SEQUENCE [LARGE SCALE GENOMIC DNA]</scope>
</reference>
<protein>
    <recommendedName>
        <fullName evidence="11">Vitellogenin receptor</fullName>
    </recommendedName>
</protein>
<dbReference type="SUPFAM" id="SSF57424">
    <property type="entry name" value="LDL receptor-like module"/>
    <property type="match status" value="2"/>
</dbReference>
<feature type="compositionally biased region" description="Polar residues" evidence="8">
    <location>
        <begin position="330"/>
        <end position="339"/>
    </location>
</feature>
<dbReference type="Proteomes" id="UP000499080">
    <property type="component" value="Unassembled WGS sequence"/>
</dbReference>
<accession>A0A4Y2ILT4</accession>
<dbReference type="SMART" id="SM00192">
    <property type="entry name" value="LDLa"/>
    <property type="match status" value="2"/>
</dbReference>
<evidence type="ECO:0000256" key="7">
    <source>
        <dbReference type="PROSITE-ProRule" id="PRU00124"/>
    </source>
</evidence>
<feature type="compositionally biased region" description="Acidic residues" evidence="8">
    <location>
        <begin position="168"/>
        <end position="181"/>
    </location>
</feature>
<dbReference type="InterPro" id="IPR036055">
    <property type="entry name" value="LDL_receptor-like_sf"/>
</dbReference>
<feature type="compositionally biased region" description="Low complexity" evidence="8">
    <location>
        <begin position="320"/>
        <end position="329"/>
    </location>
</feature>
<feature type="disulfide bond" evidence="7">
    <location>
        <begin position="18"/>
        <end position="30"/>
    </location>
</feature>
<dbReference type="AlphaFoldDB" id="A0A4Y2ILT4"/>
<dbReference type="CDD" id="cd00112">
    <property type="entry name" value="LDLa"/>
    <property type="match status" value="2"/>
</dbReference>
<keyword evidence="10" id="KW-1185">Reference proteome</keyword>
<dbReference type="GO" id="GO:0005886">
    <property type="term" value="C:plasma membrane"/>
    <property type="evidence" value="ECO:0007669"/>
    <property type="project" value="TreeGrafter"/>
</dbReference>
<evidence type="ECO:0000256" key="2">
    <source>
        <dbReference type="ARBA" id="ARBA00022692"/>
    </source>
</evidence>
<dbReference type="Gene3D" id="4.10.400.10">
    <property type="entry name" value="Low-density Lipoprotein Receptor"/>
    <property type="match status" value="2"/>
</dbReference>
<feature type="compositionally biased region" description="Basic and acidic residues" evidence="8">
    <location>
        <begin position="93"/>
        <end position="134"/>
    </location>
</feature>
<evidence type="ECO:0000256" key="5">
    <source>
        <dbReference type="ARBA" id="ARBA00023136"/>
    </source>
</evidence>
<sequence length="610" mass="69902">MSHQIRILEATTFCEGKCAEDSLPCDDGQCVRRGEWCNGIKSCDDGSDEAYCKTKWWGYNQNKCDKNIHFECEDGLCWPLASRCDGTDDCRDKSDEDECGKAPDQSDEKLGEPDEIKENSEETKDKTDEDRPTESSEEIEESKESSEENGIDKFTTTTETPTTTTSPEDYDDNNEYEDPTEDPLQATTVKDIPPPLPPIREPPSTERPPFEVSPEGGFWPQTTEMDFYAKKMEQGEEKRQHSTQPTSAYRPPPVRPRVQYPTRPYINQYRTSRRPAVPYTGPTRPYTPRPYRYIGAQYSAKPPSLYRGRYQNPQPPYPPGGYRSSYHSPDSNYISPQPRTNHRQQYHNFNGNNGRADWRNGVTHPPRVYGRQLRAPSRFYFKKNYNEIYGRTNKPSVRRGVDWILSIRNATGGWGKETPRALVALSLVNNSFLAGSYENDLMQKYFQVHLAVKLLRDEPVSLNRLAMFVNALIATCQDPTDFQGWDLTELIRNTMLKLHREARPRVINPLVYLSLCLADRNLTHYEVHHLMTYLAATRNDEATRGKTTLRPVIHKSSTPCKWHSMPFHFLAHPLRQIIPGHSVQVTNPSARGHSDPLLQGFPTFSLSHTP</sequence>
<feature type="disulfide bond" evidence="7">
    <location>
        <begin position="37"/>
        <end position="52"/>
    </location>
</feature>
<keyword evidence="2" id="KW-0812">Transmembrane</keyword>
<dbReference type="PROSITE" id="PS50068">
    <property type="entry name" value="LDLRA_2"/>
    <property type="match status" value="2"/>
</dbReference>
<evidence type="ECO:0000313" key="10">
    <source>
        <dbReference type="Proteomes" id="UP000499080"/>
    </source>
</evidence>
<evidence type="ECO:0008006" key="11">
    <source>
        <dbReference type="Google" id="ProtNLM"/>
    </source>
</evidence>
<dbReference type="InterPro" id="IPR002172">
    <property type="entry name" value="LDrepeatLR_classA_rpt"/>
</dbReference>
<evidence type="ECO:0000313" key="9">
    <source>
        <dbReference type="EMBL" id="GBM78748.1"/>
    </source>
</evidence>
<evidence type="ECO:0000256" key="6">
    <source>
        <dbReference type="ARBA" id="ARBA00023157"/>
    </source>
</evidence>
<evidence type="ECO:0000256" key="1">
    <source>
        <dbReference type="ARBA" id="ARBA00004167"/>
    </source>
</evidence>
<dbReference type="PRINTS" id="PR00261">
    <property type="entry name" value="LDLRECEPTOR"/>
</dbReference>
<evidence type="ECO:0000256" key="8">
    <source>
        <dbReference type="SAM" id="MobiDB-lite"/>
    </source>
</evidence>
<feature type="compositionally biased region" description="Basic and acidic residues" evidence="8">
    <location>
        <begin position="227"/>
        <end position="240"/>
    </location>
</feature>
<dbReference type="EMBL" id="BGPR01002777">
    <property type="protein sequence ID" value="GBM78748.1"/>
    <property type="molecule type" value="Genomic_DNA"/>
</dbReference>
<feature type="region of interest" description="Disordered" evidence="8">
    <location>
        <begin position="588"/>
        <end position="610"/>
    </location>
</feature>
<feature type="compositionally biased region" description="Pro residues" evidence="8">
    <location>
        <begin position="192"/>
        <end position="201"/>
    </location>
</feature>
<dbReference type="Pfam" id="PF00057">
    <property type="entry name" value="Ldl_recept_a"/>
    <property type="match status" value="1"/>
</dbReference>
<comment type="caution">
    <text evidence="9">The sequence shown here is derived from an EMBL/GenBank/DDBJ whole genome shotgun (WGS) entry which is preliminary data.</text>
</comment>
<dbReference type="InterPro" id="IPR050685">
    <property type="entry name" value="LDLR"/>
</dbReference>
<feature type="region of interest" description="Disordered" evidence="8">
    <location>
        <begin position="302"/>
        <end position="343"/>
    </location>
</feature>
<keyword evidence="5" id="KW-0472">Membrane</keyword>
<organism evidence="9 10">
    <name type="scientific">Araneus ventricosus</name>
    <name type="common">Orbweaver spider</name>
    <name type="synonym">Epeira ventricosa</name>
    <dbReference type="NCBI Taxonomy" id="182803"/>
    <lineage>
        <taxon>Eukaryota</taxon>
        <taxon>Metazoa</taxon>
        <taxon>Ecdysozoa</taxon>
        <taxon>Arthropoda</taxon>
        <taxon>Chelicerata</taxon>
        <taxon>Arachnida</taxon>
        <taxon>Araneae</taxon>
        <taxon>Araneomorphae</taxon>
        <taxon>Entelegynae</taxon>
        <taxon>Araneoidea</taxon>
        <taxon>Araneidae</taxon>
        <taxon>Araneus</taxon>
    </lineage>
</organism>
<feature type="region of interest" description="Disordered" evidence="8">
    <location>
        <begin position="93"/>
        <end position="260"/>
    </location>
</feature>
<dbReference type="PANTHER" id="PTHR24270">
    <property type="entry name" value="LOW-DENSITY LIPOPROTEIN RECEPTOR-RELATED"/>
    <property type="match status" value="1"/>
</dbReference>
<dbReference type="InterPro" id="IPR008930">
    <property type="entry name" value="Terpenoid_cyclase/PrenylTrfase"/>
</dbReference>
<dbReference type="GO" id="GO:0016192">
    <property type="term" value="P:vesicle-mediated transport"/>
    <property type="evidence" value="ECO:0007669"/>
    <property type="project" value="UniProtKB-ARBA"/>
</dbReference>
<feature type="compositionally biased region" description="Low complexity" evidence="8">
    <location>
        <begin position="155"/>
        <end position="167"/>
    </location>
</feature>
<keyword evidence="3" id="KW-0677">Repeat</keyword>